<dbReference type="EMBL" id="CAJJDO010000130">
    <property type="protein sequence ID" value="CAD8202032.1"/>
    <property type="molecule type" value="Genomic_DNA"/>
</dbReference>
<evidence type="ECO:0000313" key="2">
    <source>
        <dbReference type="Proteomes" id="UP000689195"/>
    </source>
</evidence>
<name>A0A8S1XNM8_9CILI</name>
<protein>
    <submittedName>
        <fullName evidence="1">Uncharacterized protein</fullName>
    </submittedName>
</protein>
<organism evidence="1 2">
    <name type="scientific">Paramecium pentaurelia</name>
    <dbReference type="NCBI Taxonomy" id="43138"/>
    <lineage>
        <taxon>Eukaryota</taxon>
        <taxon>Sar</taxon>
        <taxon>Alveolata</taxon>
        <taxon>Ciliophora</taxon>
        <taxon>Intramacronucleata</taxon>
        <taxon>Oligohymenophorea</taxon>
        <taxon>Peniculida</taxon>
        <taxon>Parameciidae</taxon>
        <taxon>Paramecium</taxon>
    </lineage>
</organism>
<accession>A0A8S1XNM8</accession>
<evidence type="ECO:0000313" key="1">
    <source>
        <dbReference type="EMBL" id="CAD8202032.1"/>
    </source>
</evidence>
<gene>
    <name evidence="1" type="ORF">PPENT_87.1.T1300006</name>
</gene>
<keyword evidence="2" id="KW-1185">Reference proteome</keyword>
<sequence length="146" mass="16843">MNHKHQHPYIKLELLLLYNTLFYQVNKMINKILPLKLLTTLNLCKYTLSEGISAHIAPLKTIMNVVAVFIQNLLLSLVGWAKQYVGFNAGITPEFALLVYKYLVLSLSKFQQSVVYIILLRQRDFYEYVLNVLGIFVRKLPVVTAV</sequence>
<reference evidence="1" key="1">
    <citation type="submission" date="2021-01" db="EMBL/GenBank/DDBJ databases">
        <authorList>
            <consortium name="Genoscope - CEA"/>
            <person name="William W."/>
        </authorList>
    </citation>
    <scope>NUCLEOTIDE SEQUENCE</scope>
</reference>
<proteinExistence type="predicted"/>
<comment type="caution">
    <text evidence="1">The sequence shown here is derived from an EMBL/GenBank/DDBJ whole genome shotgun (WGS) entry which is preliminary data.</text>
</comment>
<dbReference type="Proteomes" id="UP000689195">
    <property type="component" value="Unassembled WGS sequence"/>
</dbReference>
<dbReference type="AlphaFoldDB" id="A0A8S1XNM8"/>